<name>A0A7V3RFI8_9BACT</name>
<keyword evidence="2" id="KW-1133">Transmembrane helix</keyword>
<protein>
    <recommendedName>
        <fullName evidence="4">OmpH family outer membrane protein</fullName>
    </recommendedName>
</protein>
<keyword evidence="2" id="KW-0812">Transmembrane</keyword>
<evidence type="ECO:0008006" key="4">
    <source>
        <dbReference type="Google" id="ProtNLM"/>
    </source>
</evidence>
<evidence type="ECO:0000256" key="1">
    <source>
        <dbReference type="SAM" id="Coils"/>
    </source>
</evidence>
<evidence type="ECO:0000256" key="2">
    <source>
        <dbReference type="SAM" id="Phobius"/>
    </source>
</evidence>
<comment type="caution">
    <text evidence="3">The sequence shown here is derived from an EMBL/GenBank/DDBJ whole genome shotgun (WGS) entry which is preliminary data.</text>
</comment>
<keyword evidence="2" id="KW-0472">Membrane</keyword>
<dbReference type="EMBL" id="DTPE01000234">
    <property type="protein sequence ID" value="HGE75644.1"/>
    <property type="molecule type" value="Genomic_DNA"/>
</dbReference>
<proteinExistence type="predicted"/>
<organism evidence="3">
    <name type="scientific">Mesoaciditoga lauensis</name>
    <dbReference type="NCBI Taxonomy" id="1495039"/>
    <lineage>
        <taxon>Bacteria</taxon>
        <taxon>Thermotogati</taxon>
        <taxon>Thermotogota</taxon>
        <taxon>Thermotogae</taxon>
        <taxon>Mesoaciditogales</taxon>
        <taxon>Mesoaciditogaceae</taxon>
        <taxon>Mesoaciditoga</taxon>
    </lineage>
</organism>
<sequence length="214" mass="23838">MAKRRGLIIFWVFLIVLAFFVVAVIGSYFYFEINKLQLYGITPFSDWKSYTASIIKFIPGIGGMVKYKPLTVIPYQTLLESRINAFQGVLNTQVASMDAKMVQLQNLENDLKVTQATIAASQSNLEIQEQQFNMQLLANQNYRSRIQTLDQWISNSNPAQIGHVLATSNISVNVLVDAMINLSPQTAGSILQSISQVNPSLASSIIETLTKVTK</sequence>
<feature type="coiled-coil region" evidence="1">
    <location>
        <begin position="97"/>
        <end position="124"/>
    </location>
</feature>
<dbReference type="AlphaFoldDB" id="A0A7V3RFI8"/>
<keyword evidence="1" id="KW-0175">Coiled coil</keyword>
<feature type="transmembrane region" description="Helical" evidence="2">
    <location>
        <begin position="7"/>
        <end position="31"/>
    </location>
</feature>
<accession>A0A7V3RFI8</accession>
<gene>
    <name evidence="3" type="ORF">ENX73_05920</name>
</gene>
<evidence type="ECO:0000313" key="3">
    <source>
        <dbReference type="EMBL" id="HGE75644.1"/>
    </source>
</evidence>
<reference evidence="3" key="1">
    <citation type="journal article" date="2020" name="mSystems">
        <title>Genome- and Community-Level Interaction Insights into Carbon Utilization and Element Cycling Functions of Hydrothermarchaeota in Hydrothermal Sediment.</title>
        <authorList>
            <person name="Zhou Z."/>
            <person name="Liu Y."/>
            <person name="Xu W."/>
            <person name="Pan J."/>
            <person name="Luo Z.H."/>
            <person name="Li M."/>
        </authorList>
    </citation>
    <scope>NUCLEOTIDE SEQUENCE [LARGE SCALE GENOMIC DNA]</scope>
    <source>
        <strain evidence="3">SpSt-966</strain>
    </source>
</reference>